<evidence type="ECO:0000256" key="5">
    <source>
        <dbReference type="ARBA" id="ARBA00022801"/>
    </source>
</evidence>
<comment type="caution">
    <text evidence="9">The sequence shown here is derived from an EMBL/GenBank/DDBJ whole genome shotgun (WGS) entry which is preliminary data.</text>
</comment>
<feature type="domain" description="Glycoside hydrolase family 3 N-terminal" evidence="7">
    <location>
        <begin position="135"/>
        <end position="430"/>
    </location>
</feature>
<dbReference type="InterPro" id="IPR036962">
    <property type="entry name" value="Glyco_hydro_3_N_sf"/>
</dbReference>
<comment type="catalytic activity">
    <reaction evidence="1">
        <text>Hydrolysis of terminal, non-reducing beta-D-glucosyl residues with release of beta-D-glucose.</text>
        <dbReference type="EC" id="3.2.1.21"/>
    </reaction>
</comment>
<evidence type="ECO:0000313" key="9">
    <source>
        <dbReference type="EMBL" id="MVQ31350.1"/>
    </source>
</evidence>
<dbReference type="InterPro" id="IPR036881">
    <property type="entry name" value="Glyco_hydro_3_C_sf"/>
</dbReference>
<dbReference type="Gene3D" id="3.20.20.300">
    <property type="entry name" value="Glycoside hydrolase, family 3, N-terminal domain"/>
    <property type="match status" value="1"/>
</dbReference>
<protein>
    <recommendedName>
        <fullName evidence="3">beta-glucosidase</fullName>
        <ecNumber evidence="3">3.2.1.21</ecNumber>
    </recommendedName>
</protein>
<dbReference type="InterPro" id="IPR017853">
    <property type="entry name" value="GH"/>
</dbReference>
<dbReference type="AlphaFoldDB" id="A0A6N8IZ78"/>
<dbReference type="Pfam" id="PF01915">
    <property type="entry name" value="Glyco_hydro_3_C"/>
    <property type="match status" value="1"/>
</dbReference>
<accession>A0A6N8IZ78</accession>
<organism evidence="9 10">
    <name type="scientific">Ramlibacter pinisoli</name>
    <dbReference type="NCBI Taxonomy" id="2682844"/>
    <lineage>
        <taxon>Bacteria</taxon>
        <taxon>Pseudomonadati</taxon>
        <taxon>Pseudomonadota</taxon>
        <taxon>Betaproteobacteria</taxon>
        <taxon>Burkholderiales</taxon>
        <taxon>Comamonadaceae</taxon>
        <taxon>Ramlibacter</taxon>
    </lineage>
</organism>
<evidence type="ECO:0000256" key="3">
    <source>
        <dbReference type="ARBA" id="ARBA00012744"/>
    </source>
</evidence>
<feature type="domain" description="Glycoside hydrolase family 3 C-terminal" evidence="8">
    <location>
        <begin position="616"/>
        <end position="714"/>
    </location>
</feature>
<name>A0A6N8IZ78_9BURK</name>
<keyword evidence="6" id="KW-0326">Glycosidase</keyword>
<evidence type="ECO:0000256" key="2">
    <source>
        <dbReference type="ARBA" id="ARBA00005336"/>
    </source>
</evidence>
<dbReference type="EMBL" id="WSEL01000009">
    <property type="protein sequence ID" value="MVQ31350.1"/>
    <property type="molecule type" value="Genomic_DNA"/>
</dbReference>
<keyword evidence="5 9" id="KW-0378">Hydrolase</keyword>
<keyword evidence="10" id="KW-1185">Reference proteome</keyword>
<dbReference type="SUPFAM" id="SSF51445">
    <property type="entry name" value="(Trans)glycosidases"/>
    <property type="match status" value="1"/>
</dbReference>
<dbReference type="PRINTS" id="PR00133">
    <property type="entry name" value="GLHYDRLASE3"/>
</dbReference>
<dbReference type="PANTHER" id="PTHR30620">
    <property type="entry name" value="PERIPLASMIC BETA-GLUCOSIDASE-RELATED"/>
    <property type="match status" value="1"/>
</dbReference>
<sequence length="714" mass="76118">MTVIAAAVLHGCGGGSGSNQAPAASVLAGQGVTQPAVQARVKPLLQLGPFSYRDLNNNGKVDQYENWRLPVDVRVKDLVRQMTLAEKAGMLLINTLNAPGGTTPLPGAEAQRLVNDEGMTRFIFRSAVQLNGSVSPQRAAEFTNSVQELAEATRLGIPVIFKSNARNHYDRSARQGINEPAGSFSEWPKEPGLAATRDMALIRDFGDTIGQEWAAIGLRGSYAYMADTATEPRWFRVHETFSESAGLNADIMKNLVLSWQGGPVDPNTRVAMTIKHFPGGGPAAGGLDAHYTFGKFASYSGGLFAEHLKPFQAAIEAGVSAIMPYYSVPTNLTHDGVTFDQVGFAFNRQAITDLLRTRLGFKGYVNSDTGIITQRAWGLESKSTPERIAAAVNAGVDVLSGFSSKQEILDVVAAGLITEARLDEAVTALLREQFALGLFENPYVDAARANDIVGKPEFLAKALDAQRRSLTLLKNDTALPLKAPQPAAPVKLYSVNLNTSVLADPIYGGYTVVSGDRTAANGNIRPAVPAGTDYAVVRVEVSNNSGAYRSNDPATGANPAYINPRTGKTWGADDPAGIDDRLTFGGAYPWEVDILDFTGMAAAQSWRISPSLADIQATMAEARAVGAKVVLSIYFRQPYVLDDASGLKNANAIVANYGVSDTALMDVLTGKSRPQGKLPWALARNAQAIKAQDPDAPGYPAADTLFPFGFGLTY</sequence>
<dbReference type="Gene3D" id="3.40.50.1700">
    <property type="entry name" value="Glycoside hydrolase family 3 C-terminal domain"/>
    <property type="match status" value="1"/>
</dbReference>
<proteinExistence type="inferred from homology"/>
<dbReference type="Proteomes" id="UP000469385">
    <property type="component" value="Unassembled WGS sequence"/>
</dbReference>
<dbReference type="PANTHER" id="PTHR30620:SF16">
    <property type="entry name" value="LYSOSOMAL BETA GLUCOSIDASE"/>
    <property type="match status" value="1"/>
</dbReference>
<dbReference type="InterPro" id="IPR051915">
    <property type="entry name" value="Cellulose_Degrad_GH3"/>
</dbReference>
<dbReference type="GO" id="GO:0008422">
    <property type="term" value="F:beta-glucosidase activity"/>
    <property type="evidence" value="ECO:0007669"/>
    <property type="project" value="UniProtKB-EC"/>
</dbReference>
<evidence type="ECO:0000256" key="6">
    <source>
        <dbReference type="ARBA" id="ARBA00023295"/>
    </source>
</evidence>
<gene>
    <name evidence="9" type="ORF">GON04_17975</name>
</gene>
<evidence type="ECO:0000259" key="8">
    <source>
        <dbReference type="Pfam" id="PF01915"/>
    </source>
</evidence>
<dbReference type="EC" id="3.2.1.21" evidence="3"/>
<evidence type="ECO:0000313" key="10">
    <source>
        <dbReference type="Proteomes" id="UP000469385"/>
    </source>
</evidence>
<dbReference type="InterPro" id="IPR001764">
    <property type="entry name" value="Glyco_hydro_3_N"/>
</dbReference>
<dbReference type="Pfam" id="PF00933">
    <property type="entry name" value="Glyco_hydro_3"/>
    <property type="match status" value="1"/>
</dbReference>
<evidence type="ECO:0000259" key="7">
    <source>
        <dbReference type="Pfam" id="PF00933"/>
    </source>
</evidence>
<reference evidence="9 10" key="1">
    <citation type="submission" date="2019-12" db="EMBL/GenBank/DDBJ databases">
        <authorList>
            <person name="Huq M.A."/>
        </authorList>
    </citation>
    <scope>NUCLEOTIDE SEQUENCE [LARGE SCALE GENOMIC DNA]</scope>
    <source>
        <strain evidence="9 10">MAH-25</strain>
    </source>
</reference>
<evidence type="ECO:0000256" key="1">
    <source>
        <dbReference type="ARBA" id="ARBA00000448"/>
    </source>
</evidence>
<dbReference type="GO" id="GO:0009251">
    <property type="term" value="P:glucan catabolic process"/>
    <property type="evidence" value="ECO:0007669"/>
    <property type="project" value="TreeGrafter"/>
</dbReference>
<evidence type="ECO:0000256" key="4">
    <source>
        <dbReference type="ARBA" id="ARBA00022729"/>
    </source>
</evidence>
<keyword evidence="4" id="KW-0732">Signal</keyword>
<dbReference type="SUPFAM" id="SSF52279">
    <property type="entry name" value="Beta-D-glucan exohydrolase, C-terminal domain"/>
    <property type="match status" value="1"/>
</dbReference>
<comment type="similarity">
    <text evidence="2">Belongs to the glycosyl hydrolase 3 family.</text>
</comment>
<dbReference type="InterPro" id="IPR002772">
    <property type="entry name" value="Glyco_hydro_3_C"/>
</dbReference>